<proteinExistence type="predicted"/>
<reference evidence="2" key="3">
    <citation type="submission" date="2023-12" db="EMBL/GenBank/DDBJ databases">
        <authorList>
            <person name="Sun Q."/>
            <person name="Inoue M."/>
        </authorList>
    </citation>
    <scope>NUCLEOTIDE SEQUENCE</scope>
    <source>
        <strain evidence="2">JCM 12289</strain>
    </source>
</reference>
<dbReference type="Proteomes" id="UP001500962">
    <property type="component" value="Unassembled WGS sequence"/>
</dbReference>
<evidence type="ECO:0000313" key="4">
    <source>
        <dbReference type="Proteomes" id="UP000830542"/>
    </source>
</evidence>
<dbReference type="EMBL" id="BAAADN010000012">
    <property type="protein sequence ID" value="GAA0453729.1"/>
    <property type="molecule type" value="Genomic_DNA"/>
</dbReference>
<reference evidence="2" key="1">
    <citation type="journal article" date="2014" name="Int. J. Syst. Evol. Microbiol.">
        <title>Complete genome sequence of Corynebacterium casei LMG S-19264T (=DSM 44701T), isolated from a smear-ripened cheese.</title>
        <authorList>
            <consortium name="US DOE Joint Genome Institute (JGI-PGF)"/>
            <person name="Walter F."/>
            <person name="Albersmeier A."/>
            <person name="Kalinowski J."/>
            <person name="Ruckert C."/>
        </authorList>
    </citation>
    <scope>NUCLEOTIDE SEQUENCE</scope>
    <source>
        <strain evidence="2">JCM 12289</strain>
    </source>
</reference>
<keyword evidence="1" id="KW-1133">Transmembrane helix</keyword>
<feature type="transmembrane region" description="Helical" evidence="1">
    <location>
        <begin position="31"/>
        <end position="49"/>
    </location>
</feature>
<dbReference type="RefSeq" id="WP_004052134.1">
    <property type="nucleotide sequence ID" value="NZ_BAAADN010000012.1"/>
</dbReference>
<name>A0AAV3SEA0_HALDO</name>
<dbReference type="AlphaFoldDB" id="A0AAV3SEA0"/>
<evidence type="ECO:0000313" key="3">
    <source>
        <dbReference type="EMBL" id="UOO94114.1"/>
    </source>
</evidence>
<accession>A0AAV3SEA0</accession>
<protein>
    <submittedName>
        <fullName evidence="2">Uncharacterized protein</fullName>
    </submittedName>
</protein>
<evidence type="ECO:0000313" key="2">
    <source>
        <dbReference type="EMBL" id="GAA0453729.1"/>
    </source>
</evidence>
<keyword evidence="1" id="KW-0812">Transmembrane</keyword>
<evidence type="ECO:0000313" key="5">
    <source>
        <dbReference type="Proteomes" id="UP001500962"/>
    </source>
</evidence>
<sequence length="146" mass="15083">MIDPRAVVAGSGVAIAAAVVGATVPVPELLWPLAIGLVLAVGLGCGFVAGRRSAGRWRSRARTGALAGFLGGTMLAIVLWASMSNVLPRAEYSPFWLLNALVAANPIGIERVPWLYTGNTLFWPLLAAFTCLFAIEGYVAGGATSG</sequence>
<feature type="transmembrane region" description="Helical" evidence="1">
    <location>
        <begin position="121"/>
        <end position="140"/>
    </location>
</feature>
<organism evidence="2 5">
    <name type="scientific">Halococcus dombrowskii</name>
    <dbReference type="NCBI Taxonomy" id="179637"/>
    <lineage>
        <taxon>Archaea</taxon>
        <taxon>Methanobacteriati</taxon>
        <taxon>Methanobacteriota</taxon>
        <taxon>Stenosarchaea group</taxon>
        <taxon>Halobacteria</taxon>
        <taxon>Halobacteriales</taxon>
        <taxon>Halococcaceae</taxon>
        <taxon>Halococcus</taxon>
    </lineage>
</organism>
<dbReference type="GeneID" id="71761988"/>
<keyword evidence="4" id="KW-1185">Reference proteome</keyword>
<gene>
    <name evidence="2" type="ORF">GCM10008985_06820</name>
    <name evidence="3" type="ORF">MUK72_09030</name>
</gene>
<dbReference type="KEGG" id="hdo:MUK72_09030"/>
<reference evidence="3" key="2">
    <citation type="submission" date="2022-04" db="EMBL/GenBank/DDBJ databases">
        <title>Sequencing and genomic assembly of Halococcus dombrowskii.</title>
        <authorList>
            <person name="Lim S.W."/>
            <person name="MacLea K.S."/>
        </authorList>
    </citation>
    <scope>NUCLEOTIDE SEQUENCE</scope>
    <source>
        <strain evidence="3">H4</strain>
    </source>
</reference>
<evidence type="ECO:0000256" key="1">
    <source>
        <dbReference type="SAM" id="Phobius"/>
    </source>
</evidence>
<dbReference type="Proteomes" id="UP000830542">
    <property type="component" value="Chromosome"/>
</dbReference>
<keyword evidence="1" id="KW-0472">Membrane</keyword>
<dbReference type="EMBL" id="CP095005">
    <property type="protein sequence ID" value="UOO94114.1"/>
    <property type="molecule type" value="Genomic_DNA"/>
</dbReference>
<feature type="transmembrane region" description="Helical" evidence="1">
    <location>
        <begin position="61"/>
        <end position="81"/>
    </location>
</feature>